<sequence length="216" mass="22315">MTGFFALIAREIRLSTRRGGEALTLVMFFVMVTALFPFAVGPDRELLARLAPGIVWTSALLAMLLGLDRIFRDDHADGSLALLNHGQLPLEAVVGAKVIAHWLLTALPLIVATPVLAVLLGMDVEGWGRSALSLLCGTPALTGLGVLGAATTAGLRRGGLVAPILILPLAVPVLIFGVAAAEGGILAPTLFLLAISLLTCALSPFLGALALRAGDD</sequence>
<keyword evidence="6 12" id="KW-1003">Cell membrane</keyword>
<keyword evidence="8 13" id="KW-0812">Transmembrane</keyword>
<dbReference type="PANTHER" id="PTHR30070">
    <property type="entry name" value="HEME EXPORTER PROTEIN B"/>
    <property type="match status" value="1"/>
</dbReference>
<evidence type="ECO:0000256" key="8">
    <source>
        <dbReference type="ARBA" id="ARBA00022692"/>
    </source>
</evidence>
<dbReference type="Proteomes" id="UP000183447">
    <property type="component" value="Unassembled WGS sequence"/>
</dbReference>
<protein>
    <recommendedName>
        <fullName evidence="4 12">Heme exporter protein B</fullName>
    </recommendedName>
</protein>
<feature type="transmembrane region" description="Helical" evidence="13">
    <location>
        <begin position="46"/>
        <end position="67"/>
    </location>
</feature>
<evidence type="ECO:0000256" key="10">
    <source>
        <dbReference type="ARBA" id="ARBA00022989"/>
    </source>
</evidence>
<evidence type="ECO:0000256" key="2">
    <source>
        <dbReference type="ARBA" id="ARBA00004429"/>
    </source>
</evidence>
<dbReference type="GO" id="GO:0005886">
    <property type="term" value="C:plasma membrane"/>
    <property type="evidence" value="ECO:0007669"/>
    <property type="project" value="UniProtKB-SubCell"/>
</dbReference>
<dbReference type="STRING" id="665118.SAMN02983003_2437"/>
<dbReference type="EMBL" id="FPKU01000002">
    <property type="protein sequence ID" value="SFZ85192.1"/>
    <property type="molecule type" value="Genomic_DNA"/>
</dbReference>
<dbReference type="GO" id="GO:1903607">
    <property type="term" value="P:cytochrome c biosynthetic process"/>
    <property type="evidence" value="ECO:0007669"/>
    <property type="project" value="TreeGrafter"/>
</dbReference>
<keyword evidence="11 12" id="KW-0472">Membrane</keyword>
<evidence type="ECO:0000256" key="12">
    <source>
        <dbReference type="PIRNR" id="PIRNR002764"/>
    </source>
</evidence>
<evidence type="ECO:0000256" key="13">
    <source>
        <dbReference type="SAM" id="Phobius"/>
    </source>
</evidence>
<comment type="subcellular location">
    <subcellularLocation>
        <location evidence="2">Cell inner membrane</location>
        <topology evidence="2">Multi-pass membrane protein</topology>
    </subcellularLocation>
</comment>
<keyword evidence="5 12" id="KW-0813">Transport</keyword>
<comment type="similarity">
    <text evidence="3 12">Belongs to the CcmB/CycW/HelB family.</text>
</comment>
<feature type="transmembrane region" description="Helical" evidence="13">
    <location>
        <begin position="21"/>
        <end position="40"/>
    </location>
</feature>
<keyword evidence="15" id="KW-1185">Reference proteome</keyword>
<gene>
    <name evidence="14" type="ORF">SAMN02983003_2437</name>
</gene>
<evidence type="ECO:0000256" key="4">
    <source>
        <dbReference type="ARBA" id="ARBA00016452"/>
    </source>
</evidence>
<evidence type="ECO:0000313" key="14">
    <source>
        <dbReference type="EMBL" id="SFZ85192.1"/>
    </source>
</evidence>
<evidence type="ECO:0000256" key="5">
    <source>
        <dbReference type="ARBA" id="ARBA00022448"/>
    </source>
</evidence>
<feature type="transmembrane region" description="Helical" evidence="13">
    <location>
        <begin position="98"/>
        <end position="120"/>
    </location>
</feature>
<evidence type="ECO:0000256" key="7">
    <source>
        <dbReference type="ARBA" id="ARBA00022519"/>
    </source>
</evidence>
<evidence type="ECO:0000256" key="11">
    <source>
        <dbReference type="ARBA" id="ARBA00023136"/>
    </source>
</evidence>
<accession>A0A1K2HYR1</accession>
<dbReference type="PIRSF" id="PIRSF002764">
    <property type="entry name" value="CcmB"/>
    <property type="match status" value="1"/>
</dbReference>
<proteinExistence type="inferred from homology"/>
<reference evidence="14 15" key="1">
    <citation type="submission" date="2016-11" db="EMBL/GenBank/DDBJ databases">
        <authorList>
            <person name="Jaros S."/>
            <person name="Januszkiewicz K."/>
            <person name="Wedrychowicz H."/>
        </authorList>
    </citation>
    <scope>NUCLEOTIDE SEQUENCE [LARGE SCALE GENOMIC DNA]</scope>
    <source>
        <strain evidence="14 15">ATCC 23634</strain>
    </source>
</reference>
<evidence type="ECO:0000256" key="3">
    <source>
        <dbReference type="ARBA" id="ARBA00010544"/>
    </source>
</evidence>
<dbReference type="Pfam" id="PF03379">
    <property type="entry name" value="CcmB"/>
    <property type="match status" value="1"/>
</dbReference>
<organism evidence="14 15">
    <name type="scientific">Devosia enhydra</name>
    <dbReference type="NCBI Taxonomy" id="665118"/>
    <lineage>
        <taxon>Bacteria</taxon>
        <taxon>Pseudomonadati</taxon>
        <taxon>Pseudomonadota</taxon>
        <taxon>Alphaproteobacteria</taxon>
        <taxon>Hyphomicrobiales</taxon>
        <taxon>Devosiaceae</taxon>
        <taxon>Devosia</taxon>
    </lineage>
</organism>
<dbReference type="OrthoDB" id="9812915at2"/>
<dbReference type="GO" id="GO:0017004">
    <property type="term" value="P:cytochrome complex assembly"/>
    <property type="evidence" value="ECO:0007669"/>
    <property type="project" value="UniProtKB-KW"/>
</dbReference>
<dbReference type="InterPro" id="IPR003544">
    <property type="entry name" value="Cyt_c_biogenesis_CcmB"/>
</dbReference>
<feature type="transmembrane region" description="Helical" evidence="13">
    <location>
        <begin position="132"/>
        <end position="153"/>
    </location>
</feature>
<dbReference type="NCBIfam" id="TIGR01190">
    <property type="entry name" value="ccmB"/>
    <property type="match status" value="1"/>
</dbReference>
<keyword evidence="10 13" id="KW-1133">Transmembrane helix</keyword>
<dbReference type="AlphaFoldDB" id="A0A1K2HYR1"/>
<evidence type="ECO:0000256" key="6">
    <source>
        <dbReference type="ARBA" id="ARBA00022475"/>
    </source>
</evidence>
<dbReference type="RefSeq" id="WP_072343219.1">
    <property type="nucleotide sequence ID" value="NZ_FPKU01000002.1"/>
</dbReference>
<keyword evidence="9 12" id="KW-0201">Cytochrome c-type biogenesis</keyword>
<evidence type="ECO:0000313" key="15">
    <source>
        <dbReference type="Proteomes" id="UP000183447"/>
    </source>
</evidence>
<feature type="transmembrane region" description="Helical" evidence="13">
    <location>
        <begin position="160"/>
        <end position="179"/>
    </location>
</feature>
<evidence type="ECO:0000256" key="1">
    <source>
        <dbReference type="ARBA" id="ARBA00002442"/>
    </source>
</evidence>
<feature type="transmembrane region" description="Helical" evidence="13">
    <location>
        <begin position="185"/>
        <end position="211"/>
    </location>
</feature>
<dbReference type="InterPro" id="IPR026031">
    <property type="entry name" value="Cyt_c_CcmB_bac"/>
</dbReference>
<dbReference type="PANTHER" id="PTHR30070:SF1">
    <property type="entry name" value="CYTOCHROME C BIOGENESIS B-RELATED"/>
    <property type="match status" value="1"/>
</dbReference>
<evidence type="ECO:0000256" key="9">
    <source>
        <dbReference type="ARBA" id="ARBA00022748"/>
    </source>
</evidence>
<keyword evidence="7 12" id="KW-0997">Cell inner membrane</keyword>
<comment type="function">
    <text evidence="1 12">Required for the export of heme to the periplasm for the biogenesis of c-type cytochromes.</text>
</comment>
<dbReference type="PRINTS" id="PR01414">
    <property type="entry name" value="CCMBBIOGNSIS"/>
</dbReference>
<dbReference type="GO" id="GO:0015232">
    <property type="term" value="F:heme transmembrane transporter activity"/>
    <property type="evidence" value="ECO:0007669"/>
    <property type="project" value="InterPro"/>
</dbReference>
<name>A0A1K2HYR1_9HYPH</name>